<evidence type="ECO:0000313" key="2">
    <source>
        <dbReference type="EMBL" id="SZX64099.1"/>
    </source>
</evidence>
<organism evidence="2 3">
    <name type="scientific">Tetradesmus obliquus</name>
    <name type="common">Green alga</name>
    <name type="synonym">Acutodesmus obliquus</name>
    <dbReference type="NCBI Taxonomy" id="3088"/>
    <lineage>
        <taxon>Eukaryota</taxon>
        <taxon>Viridiplantae</taxon>
        <taxon>Chlorophyta</taxon>
        <taxon>core chlorophytes</taxon>
        <taxon>Chlorophyceae</taxon>
        <taxon>CS clade</taxon>
        <taxon>Sphaeropleales</taxon>
        <taxon>Scenedesmaceae</taxon>
        <taxon>Tetradesmus</taxon>
    </lineage>
</organism>
<proteinExistence type="predicted"/>
<sequence length="239" mass="24979">MGEWHRCSKPFSLAACMLATLILAMLVALPAGASQSLLLASEPLHTEPQTPLNLPSAAAAAAAAARTPRPGHSLQRHPRAAPAPVLGPAPKAPRRSAAEPMQGGACVRIPNTANSTEVCNMASVMIPGCMYSCWNRNHTAERCACCWKGQQLVGGRCEACPVGSFAGNGWNVCQQCRPGYSTSSNGSGVCNAAALLDHMHQQAAKAEQQQVQRQQQQQEQQQQPCTAAAAAASSSSGQQ</sequence>
<dbReference type="AlphaFoldDB" id="A0A383VH26"/>
<protein>
    <recommendedName>
        <fullName evidence="4">Tyrosine-protein kinase ephrin type A/B receptor-like domain-containing protein</fullName>
    </recommendedName>
</protein>
<dbReference type="EMBL" id="FNXT01000370">
    <property type="protein sequence ID" value="SZX64099.1"/>
    <property type="molecule type" value="Genomic_DNA"/>
</dbReference>
<evidence type="ECO:0000313" key="3">
    <source>
        <dbReference type="Proteomes" id="UP000256970"/>
    </source>
</evidence>
<keyword evidence="3" id="KW-1185">Reference proteome</keyword>
<evidence type="ECO:0008006" key="4">
    <source>
        <dbReference type="Google" id="ProtNLM"/>
    </source>
</evidence>
<dbReference type="Proteomes" id="UP000256970">
    <property type="component" value="Unassembled WGS sequence"/>
</dbReference>
<dbReference type="SUPFAM" id="SSF57184">
    <property type="entry name" value="Growth factor receptor domain"/>
    <property type="match status" value="1"/>
</dbReference>
<accession>A0A383VH26</accession>
<dbReference type="InterPro" id="IPR009030">
    <property type="entry name" value="Growth_fac_rcpt_cys_sf"/>
</dbReference>
<reference evidence="2 3" key="1">
    <citation type="submission" date="2016-10" db="EMBL/GenBank/DDBJ databases">
        <authorList>
            <person name="Cai Z."/>
        </authorList>
    </citation>
    <scope>NUCLEOTIDE SEQUENCE [LARGE SCALE GENOMIC DNA]</scope>
</reference>
<feature type="region of interest" description="Disordered" evidence="1">
    <location>
        <begin position="49"/>
        <end position="97"/>
    </location>
</feature>
<feature type="region of interest" description="Disordered" evidence="1">
    <location>
        <begin position="204"/>
        <end position="239"/>
    </location>
</feature>
<name>A0A383VH26_TETOB</name>
<evidence type="ECO:0000256" key="1">
    <source>
        <dbReference type="SAM" id="MobiDB-lite"/>
    </source>
</evidence>
<gene>
    <name evidence="2" type="ORF">BQ4739_LOCUS4625</name>
</gene>